<evidence type="ECO:0000259" key="2">
    <source>
        <dbReference type="PROSITE" id="PS50835"/>
    </source>
</evidence>
<feature type="compositionally biased region" description="Basic and acidic residues" evidence="1">
    <location>
        <begin position="1"/>
        <end position="11"/>
    </location>
</feature>
<evidence type="ECO:0000256" key="1">
    <source>
        <dbReference type="SAM" id="MobiDB-lite"/>
    </source>
</evidence>
<evidence type="ECO:0000313" key="3">
    <source>
        <dbReference type="EMBL" id="KAF0294041.1"/>
    </source>
</evidence>
<accession>A0A6A4VXB1</accession>
<dbReference type="InterPro" id="IPR013783">
    <property type="entry name" value="Ig-like_fold"/>
</dbReference>
<feature type="region of interest" description="Disordered" evidence="1">
    <location>
        <begin position="58"/>
        <end position="97"/>
    </location>
</feature>
<gene>
    <name evidence="3" type="ORF">FJT64_008254</name>
</gene>
<dbReference type="PANTHER" id="PTHR21261">
    <property type="entry name" value="BEAT PROTEIN"/>
    <property type="match status" value="1"/>
</dbReference>
<dbReference type="Pfam" id="PF13895">
    <property type="entry name" value="Ig_2"/>
    <property type="match status" value="1"/>
</dbReference>
<dbReference type="OrthoDB" id="6366504at2759"/>
<dbReference type="Proteomes" id="UP000440578">
    <property type="component" value="Unassembled WGS sequence"/>
</dbReference>
<dbReference type="PROSITE" id="PS50835">
    <property type="entry name" value="IG_LIKE"/>
    <property type="match status" value="1"/>
</dbReference>
<evidence type="ECO:0000313" key="4">
    <source>
        <dbReference type="Proteomes" id="UP000440578"/>
    </source>
</evidence>
<name>A0A6A4VXB1_AMPAM</name>
<reference evidence="3 4" key="1">
    <citation type="submission" date="2019-07" db="EMBL/GenBank/DDBJ databases">
        <title>Draft genome assembly of a fouling barnacle, Amphibalanus amphitrite (Darwin, 1854): The first reference genome for Thecostraca.</title>
        <authorList>
            <person name="Kim W."/>
        </authorList>
    </citation>
    <scope>NUCLEOTIDE SEQUENCE [LARGE SCALE GENOMIC DNA]</scope>
    <source>
        <strain evidence="3">SNU_AA5</strain>
        <tissue evidence="3">Soma without cirri and trophi</tissue>
    </source>
</reference>
<dbReference type="InterPro" id="IPR036179">
    <property type="entry name" value="Ig-like_dom_sf"/>
</dbReference>
<dbReference type="InterPro" id="IPR007110">
    <property type="entry name" value="Ig-like_dom"/>
</dbReference>
<feature type="region of interest" description="Disordered" evidence="1">
    <location>
        <begin position="1"/>
        <end position="20"/>
    </location>
</feature>
<organism evidence="3 4">
    <name type="scientific">Amphibalanus amphitrite</name>
    <name type="common">Striped barnacle</name>
    <name type="synonym">Balanus amphitrite</name>
    <dbReference type="NCBI Taxonomy" id="1232801"/>
    <lineage>
        <taxon>Eukaryota</taxon>
        <taxon>Metazoa</taxon>
        <taxon>Ecdysozoa</taxon>
        <taxon>Arthropoda</taxon>
        <taxon>Crustacea</taxon>
        <taxon>Multicrustacea</taxon>
        <taxon>Cirripedia</taxon>
        <taxon>Thoracica</taxon>
        <taxon>Thoracicalcarea</taxon>
        <taxon>Balanomorpha</taxon>
        <taxon>Balanoidea</taxon>
        <taxon>Balanidae</taxon>
        <taxon>Amphibalaninae</taxon>
        <taxon>Amphibalanus</taxon>
    </lineage>
</organism>
<dbReference type="PANTHER" id="PTHR21261:SF15">
    <property type="entry name" value="BEATEN PATH IIIA, ISOFORM D-RELATED"/>
    <property type="match status" value="1"/>
</dbReference>
<feature type="domain" description="Ig-like" evidence="2">
    <location>
        <begin position="11"/>
        <end position="51"/>
    </location>
</feature>
<keyword evidence="4" id="KW-1185">Reference proteome</keyword>
<protein>
    <recommendedName>
        <fullName evidence="2">Ig-like domain-containing protein</fullName>
    </recommendedName>
</protein>
<dbReference type="EMBL" id="VIIS01001708">
    <property type="protein sequence ID" value="KAF0294041.1"/>
    <property type="molecule type" value="Genomic_DNA"/>
</dbReference>
<dbReference type="Gene3D" id="2.60.40.10">
    <property type="entry name" value="Immunoglobulins"/>
    <property type="match status" value="1"/>
</dbReference>
<proteinExistence type="predicted"/>
<dbReference type="AlphaFoldDB" id="A0A6A4VXB1"/>
<sequence length="97" mass="10584">MALEFHDHDLPTHGPIISGGQERYRIGDVIQLNCTSPGTVPPPQLTWYIEGERLAADSARPVVSSTGQLREPPSTDDNPNRTTPLGPAIKRLWSNGN</sequence>
<dbReference type="SUPFAM" id="SSF48726">
    <property type="entry name" value="Immunoglobulin"/>
    <property type="match status" value="1"/>
</dbReference>
<comment type="caution">
    <text evidence="3">The sequence shown here is derived from an EMBL/GenBank/DDBJ whole genome shotgun (WGS) entry which is preliminary data.</text>
</comment>